<organism evidence="3 4">
    <name type="scientific">Candidatus Muproteobacteria bacterium RBG_16_64_10</name>
    <dbReference type="NCBI Taxonomy" id="1817757"/>
    <lineage>
        <taxon>Bacteria</taxon>
        <taxon>Pseudomonadati</taxon>
        <taxon>Pseudomonadota</taxon>
        <taxon>Candidatus Muproteobacteria</taxon>
    </lineage>
</organism>
<evidence type="ECO:0000313" key="4">
    <source>
        <dbReference type="Proteomes" id="UP000179334"/>
    </source>
</evidence>
<evidence type="ECO:0000313" key="3">
    <source>
        <dbReference type="EMBL" id="OGI40757.1"/>
    </source>
</evidence>
<dbReference type="EMBL" id="MFSR01000017">
    <property type="protein sequence ID" value="OGI40757.1"/>
    <property type="molecule type" value="Genomic_DNA"/>
</dbReference>
<evidence type="ECO:0000256" key="1">
    <source>
        <dbReference type="ARBA" id="ARBA00022962"/>
    </source>
</evidence>
<evidence type="ECO:0000259" key="2">
    <source>
        <dbReference type="PROSITE" id="PS51278"/>
    </source>
</evidence>
<reference evidence="3 4" key="1">
    <citation type="journal article" date="2016" name="Nat. Commun.">
        <title>Thousands of microbial genomes shed light on interconnected biogeochemical processes in an aquifer system.</title>
        <authorList>
            <person name="Anantharaman K."/>
            <person name="Brown C.T."/>
            <person name="Hug L.A."/>
            <person name="Sharon I."/>
            <person name="Castelle C.J."/>
            <person name="Probst A.J."/>
            <person name="Thomas B.C."/>
            <person name="Singh A."/>
            <person name="Wilkins M.J."/>
            <person name="Karaoz U."/>
            <person name="Brodie E.L."/>
            <person name="Williams K.H."/>
            <person name="Hubbard S.S."/>
            <person name="Banfield J.F."/>
        </authorList>
    </citation>
    <scope>NUCLEOTIDE SEQUENCE [LARGE SCALE GENOMIC DNA]</scope>
</reference>
<dbReference type="InterPro" id="IPR026869">
    <property type="entry name" value="EgtC-like"/>
</dbReference>
<dbReference type="PROSITE" id="PS51278">
    <property type="entry name" value="GATASE_TYPE_2"/>
    <property type="match status" value="1"/>
</dbReference>
<dbReference type="Proteomes" id="UP000179334">
    <property type="component" value="Unassembled WGS sequence"/>
</dbReference>
<sequence length="261" mass="28700">MCELLGISNSRPVAAQTLLHAFRSRGGGTADNPDGWGIAFLRDGRFALDKEPLPAARSHGFANLAASIHTDLLIAHVRKARLPRVNTLANTHPFLHTCCGREWVFAHNGLVPEAIELAHRDPHPPCTPAGETDSEHAFCHLLENIARHFHEPHTAGAAPWFTTLAALSGLIATHGKFNFLISDGIHLIAYGHDRLHYHERRGDGEIEEAWVATEPLTAEAWQPFETGELRVYRRGRLVDRVSAPYATTSAADTNDRSMKAA</sequence>
<accession>A0A1F6T6J4</accession>
<gene>
    <name evidence="3" type="ORF">A2V91_01120</name>
</gene>
<comment type="caution">
    <text evidence="3">The sequence shown here is derived from an EMBL/GenBank/DDBJ whole genome shotgun (WGS) entry which is preliminary data.</text>
</comment>
<dbReference type="Gene3D" id="3.60.20.10">
    <property type="entry name" value="Glutamine Phosphoribosylpyrophosphate, subunit 1, domain 1"/>
    <property type="match status" value="1"/>
</dbReference>
<dbReference type="PANTHER" id="PTHR42824">
    <property type="entry name" value="GLUTAMINE AMIDOTRANSFERASE"/>
    <property type="match status" value="1"/>
</dbReference>
<feature type="domain" description="Glutamine amidotransferase type-2" evidence="2">
    <location>
        <begin position="2"/>
        <end position="261"/>
    </location>
</feature>
<keyword evidence="1" id="KW-0315">Glutamine amidotransferase</keyword>
<dbReference type="InterPro" id="IPR017932">
    <property type="entry name" value="GATase_2_dom"/>
</dbReference>
<protein>
    <recommendedName>
        <fullName evidence="2">Glutamine amidotransferase type-2 domain-containing protein</fullName>
    </recommendedName>
</protein>
<name>A0A1F6T6J4_9PROT</name>
<dbReference type="CDD" id="cd01908">
    <property type="entry name" value="YafJ"/>
    <property type="match status" value="1"/>
</dbReference>
<dbReference type="InterPro" id="IPR029055">
    <property type="entry name" value="Ntn_hydrolases_N"/>
</dbReference>
<dbReference type="PANTHER" id="PTHR42824:SF1">
    <property type="entry name" value="GLUTAMINE AMIDOTRANSFERASE YAFJ-RELATED"/>
    <property type="match status" value="1"/>
</dbReference>
<dbReference type="SUPFAM" id="SSF56235">
    <property type="entry name" value="N-terminal nucleophile aminohydrolases (Ntn hydrolases)"/>
    <property type="match status" value="1"/>
</dbReference>
<dbReference type="AlphaFoldDB" id="A0A1F6T6J4"/>
<proteinExistence type="predicted"/>
<dbReference type="Pfam" id="PF13230">
    <property type="entry name" value="GATase_4"/>
    <property type="match status" value="1"/>
</dbReference>